<dbReference type="InterPro" id="IPR037056">
    <property type="entry name" value="RNase_H1_N_sf"/>
</dbReference>
<evidence type="ECO:0000313" key="4">
    <source>
        <dbReference type="Proteomes" id="UP001148786"/>
    </source>
</evidence>
<proteinExistence type="predicted"/>
<dbReference type="AlphaFoldDB" id="A0A9W8JNJ1"/>
<name>A0A9W8JNJ1_9AGAR</name>
<organism evidence="3 4">
    <name type="scientific">Agrocybe chaxingu</name>
    <dbReference type="NCBI Taxonomy" id="84603"/>
    <lineage>
        <taxon>Eukaryota</taxon>
        <taxon>Fungi</taxon>
        <taxon>Dikarya</taxon>
        <taxon>Basidiomycota</taxon>
        <taxon>Agaricomycotina</taxon>
        <taxon>Agaricomycetes</taxon>
        <taxon>Agaricomycetidae</taxon>
        <taxon>Agaricales</taxon>
        <taxon>Agaricineae</taxon>
        <taxon>Strophariaceae</taxon>
        <taxon>Agrocybe</taxon>
    </lineage>
</organism>
<gene>
    <name evidence="3" type="ORF">NLJ89_g12306</name>
</gene>
<dbReference type="Pfam" id="PF01693">
    <property type="entry name" value="Cauli_VI"/>
    <property type="match status" value="1"/>
</dbReference>
<sequence>MANLDSSAPENPPAASSLHSIVNGMQPSPATMTTTATHGVPAGTSHIERNAPAAQDAECQRKQRYYVVCQGQSVRIFDSWPPAQDAYSGVSRGNVQSFESWDDAVAHYTEAFVKDLVDIISKNSTPKRKRRNSATPSSILHVPGLIAGPMSTPGSKANPIYVPLTAPTPYILLPIPPCLCGPNAIIMTLETLRCFQAALAALRCPQGTPTPAPHQPASKDSIVVVSNDESDASGK</sequence>
<feature type="compositionally biased region" description="Low complexity" evidence="1">
    <location>
        <begin position="1"/>
        <end position="17"/>
    </location>
</feature>
<dbReference type="InterPro" id="IPR009027">
    <property type="entry name" value="Ribosomal_bL9/RNase_H1_N"/>
</dbReference>
<dbReference type="InterPro" id="IPR011320">
    <property type="entry name" value="RNase_H1_N"/>
</dbReference>
<dbReference type="SUPFAM" id="SSF55658">
    <property type="entry name" value="L9 N-domain-like"/>
    <property type="match status" value="1"/>
</dbReference>
<dbReference type="Gene3D" id="3.40.970.10">
    <property type="entry name" value="Ribonuclease H1, N-terminal domain"/>
    <property type="match status" value="1"/>
</dbReference>
<feature type="region of interest" description="Disordered" evidence="1">
    <location>
        <begin position="208"/>
        <end position="235"/>
    </location>
</feature>
<feature type="domain" description="Ribonuclease H1 N-terminal" evidence="2">
    <location>
        <begin position="64"/>
        <end position="105"/>
    </location>
</feature>
<evidence type="ECO:0000256" key="1">
    <source>
        <dbReference type="SAM" id="MobiDB-lite"/>
    </source>
</evidence>
<comment type="caution">
    <text evidence="3">The sequence shown here is derived from an EMBL/GenBank/DDBJ whole genome shotgun (WGS) entry which is preliminary data.</text>
</comment>
<protein>
    <recommendedName>
        <fullName evidence="2">Ribonuclease H1 N-terminal domain-containing protein</fullName>
    </recommendedName>
</protein>
<feature type="compositionally biased region" description="Polar residues" evidence="1">
    <location>
        <begin position="18"/>
        <end position="37"/>
    </location>
</feature>
<feature type="region of interest" description="Disordered" evidence="1">
    <location>
        <begin position="1"/>
        <end position="45"/>
    </location>
</feature>
<accession>A0A9W8JNJ1</accession>
<dbReference type="Proteomes" id="UP001148786">
    <property type="component" value="Unassembled WGS sequence"/>
</dbReference>
<evidence type="ECO:0000313" key="3">
    <source>
        <dbReference type="EMBL" id="KAJ3479976.1"/>
    </source>
</evidence>
<keyword evidence="4" id="KW-1185">Reference proteome</keyword>
<evidence type="ECO:0000259" key="2">
    <source>
        <dbReference type="Pfam" id="PF01693"/>
    </source>
</evidence>
<dbReference type="EMBL" id="JANKHO010003934">
    <property type="protein sequence ID" value="KAJ3479976.1"/>
    <property type="molecule type" value="Genomic_DNA"/>
</dbReference>
<reference evidence="3" key="1">
    <citation type="submission" date="2022-07" db="EMBL/GenBank/DDBJ databases">
        <title>Genome Sequence of Agrocybe chaxingu.</title>
        <authorList>
            <person name="Buettner E."/>
        </authorList>
    </citation>
    <scope>NUCLEOTIDE SEQUENCE</scope>
    <source>
        <strain evidence="3">MP-N11</strain>
    </source>
</reference>